<evidence type="ECO:0000313" key="2">
    <source>
        <dbReference type="EMBL" id="SNR88934.1"/>
    </source>
</evidence>
<dbReference type="OrthoDB" id="1522859at2"/>
<dbReference type="GO" id="GO:0055085">
    <property type="term" value="P:transmembrane transport"/>
    <property type="evidence" value="ECO:0007669"/>
    <property type="project" value="InterPro"/>
</dbReference>
<dbReference type="Proteomes" id="UP000198379">
    <property type="component" value="Unassembled WGS sequence"/>
</dbReference>
<reference evidence="2 3" key="1">
    <citation type="submission" date="2017-06" db="EMBL/GenBank/DDBJ databases">
        <authorList>
            <person name="Kim H.J."/>
            <person name="Triplett B.A."/>
        </authorList>
    </citation>
    <scope>NUCLEOTIDE SEQUENCE [LARGE SCALE GENOMIC DNA]</scope>
    <source>
        <strain evidence="2 3">DSM 25597</strain>
    </source>
</reference>
<dbReference type="AlphaFoldDB" id="A0A239A1P1"/>
<feature type="domain" description="TonB C-terminal" evidence="1">
    <location>
        <begin position="93"/>
        <end position="158"/>
    </location>
</feature>
<name>A0A239A1P1_9FLAO</name>
<accession>A0A239A1P1</accession>
<evidence type="ECO:0000259" key="1">
    <source>
        <dbReference type="Pfam" id="PF03544"/>
    </source>
</evidence>
<dbReference type="RefSeq" id="WP_089371882.1">
    <property type="nucleotide sequence ID" value="NZ_BMEP01000007.1"/>
</dbReference>
<dbReference type="Gene3D" id="3.30.1150.10">
    <property type="match status" value="1"/>
</dbReference>
<sequence>MNKITLLLFIIFFIPINALLAQEDVEIIEVTEDAIPEGLPFATVEKVPVFPGCTGENNATLKKCMSKNISKHVAENFNVDEASKGMVTYGKYRVYVSFKIDTTGVITDIKSYTPTQAPSPALKKEAVRVVQLLPRLIPGQDKGKNVAVLYTLPITFNIPKGDSNRKGG</sequence>
<evidence type="ECO:0000313" key="3">
    <source>
        <dbReference type="Proteomes" id="UP000198379"/>
    </source>
</evidence>
<keyword evidence="3" id="KW-1185">Reference proteome</keyword>
<gene>
    <name evidence="2" type="ORF">SAMN06265376_10457</name>
</gene>
<proteinExistence type="predicted"/>
<dbReference type="EMBL" id="FZNY01000004">
    <property type="protein sequence ID" value="SNR88934.1"/>
    <property type="molecule type" value="Genomic_DNA"/>
</dbReference>
<dbReference type="SUPFAM" id="SSF74653">
    <property type="entry name" value="TolA/TonB C-terminal domain"/>
    <property type="match status" value="1"/>
</dbReference>
<dbReference type="InterPro" id="IPR037682">
    <property type="entry name" value="TonB_C"/>
</dbReference>
<dbReference type="Pfam" id="PF03544">
    <property type="entry name" value="TonB_C"/>
    <property type="match status" value="1"/>
</dbReference>
<protein>
    <submittedName>
        <fullName evidence="2">TonB protein C-terminal</fullName>
    </submittedName>
</protein>
<organism evidence="2 3">
    <name type="scientific">Dokdonia pacifica</name>
    <dbReference type="NCBI Taxonomy" id="1627892"/>
    <lineage>
        <taxon>Bacteria</taxon>
        <taxon>Pseudomonadati</taxon>
        <taxon>Bacteroidota</taxon>
        <taxon>Flavobacteriia</taxon>
        <taxon>Flavobacteriales</taxon>
        <taxon>Flavobacteriaceae</taxon>
        <taxon>Dokdonia</taxon>
    </lineage>
</organism>